<evidence type="ECO:0000313" key="2">
    <source>
        <dbReference type="Proteomes" id="UP001314229"/>
    </source>
</evidence>
<protein>
    <submittedName>
        <fullName evidence="1">Uncharacterized protein</fullName>
    </submittedName>
</protein>
<proteinExistence type="predicted"/>
<dbReference type="AlphaFoldDB" id="A0AAV1PQ93"/>
<comment type="caution">
    <text evidence="1">The sequence shown here is derived from an EMBL/GenBank/DDBJ whole genome shotgun (WGS) entry which is preliminary data.</text>
</comment>
<reference evidence="1 2" key="1">
    <citation type="submission" date="2024-01" db="EMBL/GenBank/DDBJ databases">
        <authorList>
            <person name="Alioto T."/>
            <person name="Alioto T."/>
            <person name="Gomez Garrido J."/>
        </authorList>
    </citation>
    <scope>NUCLEOTIDE SEQUENCE [LARGE SCALE GENOMIC DNA]</scope>
</reference>
<accession>A0AAV1PQ93</accession>
<sequence length="58" mass="6439">MSVSVSEQLWERRTPGPWWLITGAKFISSIPGYCCCCWPASSILFVRRRGSAQTSSSA</sequence>
<dbReference type="EMBL" id="CAWUFR010000248">
    <property type="protein sequence ID" value="CAK6974121.1"/>
    <property type="molecule type" value="Genomic_DNA"/>
</dbReference>
<keyword evidence="2" id="KW-1185">Reference proteome</keyword>
<dbReference type="Proteomes" id="UP001314229">
    <property type="component" value="Unassembled WGS sequence"/>
</dbReference>
<gene>
    <name evidence="1" type="ORF">FSCOSCO3_A037697</name>
</gene>
<name>A0AAV1PQ93_SCOSC</name>
<organism evidence="1 2">
    <name type="scientific">Scomber scombrus</name>
    <name type="common">Atlantic mackerel</name>
    <name type="synonym">Scomber vernalis</name>
    <dbReference type="NCBI Taxonomy" id="13677"/>
    <lineage>
        <taxon>Eukaryota</taxon>
        <taxon>Metazoa</taxon>
        <taxon>Chordata</taxon>
        <taxon>Craniata</taxon>
        <taxon>Vertebrata</taxon>
        <taxon>Euteleostomi</taxon>
        <taxon>Actinopterygii</taxon>
        <taxon>Neopterygii</taxon>
        <taxon>Teleostei</taxon>
        <taxon>Neoteleostei</taxon>
        <taxon>Acanthomorphata</taxon>
        <taxon>Pelagiaria</taxon>
        <taxon>Scombriformes</taxon>
        <taxon>Scombridae</taxon>
        <taxon>Scomber</taxon>
    </lineage>
</organism>
<evidence type="ECO:0000313" key="1">
    <source>
        <dbReference type="EMBL" id="CAK6974121.1"/>
    </source>
</evidence>